<organism evidence="1 2">
    <name type="scientific">Portunus trituberculatus</name>
    <name type="common">Swimming crab</name>
    <name type="synonym">Neptunus trituberculatus</name>
    <dbReference type="NCBI Taxonomy" id="210409"/>
    <lineage>
        <taxon>Eukaryota</taxon>
        <taxon>Metazoa</taxon>
        <taxon>Ecdysozoa</taxon>
        <taxon>Arthropoda</taxon>
        <taxon>Crustacea</taxon>
        <taxon>Multicrustacea</taxon>
        <taxon>Malacostraca</taxon>
        <taxon>Eumalacostraca</taxon>
        <taxon>Eucarida</taxon>
        <taxon>Decapoda</taxon>
        <taxon>Pleocyemata</taxon>
        <taxon>Brachyura</taxon>
        <taxon>Eubrachyura</taxon>
        <taxon>Portunoidea</taxon>
        <taxon>Portunidae</taxon>
        <taxon>Portuninae</taxon>
        <taxon>Portunus</taxon>
    </lineage>
</organism>
<protein>
    <submittedName>
        <fullName evidence="1">Uncharacterized protein</fullName>
    </submittedName>
</protein>
<dbReference type="EMBL" id="VSRR010015647">
    <property type="protein sequence ID" value="MPC58400.1"/>
    <property type="molecule type" value="Genomic_DNA"/>
</dbReference>
<keyword evidence="2" id="KW-1185">Reference proteome</keyword>
<reference evidence="1 2" key="1">
    <citation type="submission" date="2019-05" db="EMBL/GenBank/DDBJ databases">
        <title>Another draft genome of Portunus trituberculatus and its Hox gene families provides insights of decapod evolution.</title>
        <authorList>
            <person name="Jeong J.-H."/>
            <person name="Song I."/>
            <person name="Kim S."/>
            <person name="Choi T."/>
            <person name="Kim D."/>
            <person name="Ryu S."/>
            <person name="Kim W."/>
        </authorList>
    </citation>
    <scope>NUCLEOTIDE SEQUENCE [LARGE SCALE GENOMIC DNA]</scope>
    <source>
        <tissue evidence="1">Muscle</tissue>
    </source>
</reference>
<evidence type="ECO:0000313" key="1">
    <source>
        <dbReference type="EMBL" id="MPC58400.1"/>
    </source>
</evidence>
<gene>
    <name evidence="1" type="ORF">E2C01_052405</name>
</gene>
<sequence>MVTPTSASEFPFKEETINVPMLDCSIGGNPKCLDTSLNFFLINFCNIRRLKSNFQSVHRNAQMSETTDSSPFSVPS</sequence>
<dbReference type="AlphaFoldDB" id="A0A5B7GDL2"/>
<evidence type="ECO:0000313" key="2">
    <source>
        <dbReference type="Proteomes" id="UP000324222"/>
    </source>
</evidence>
<dbReference type="Proteomes" id="UP000324222">
    <property type="component" value="Unassembled WGS sequence"/>
</dbReference>
<proteinExistence type="predicted"/>
<accession>A0A5B7GDL2</accession>
<name>A0A5B7GDL2_PORTR</name>
<comment type="caution">
    <text evidence="1">The sequence shown here is derived from an EMBL/GenBank/DDBJ whole genome shotgun (WGS) entry which is preliminary data.</text>
</comment>